<dbReference type="STRING" id="990712.SAMN05216257_101455"/>
<protein>
    <recommendedName>
        <fullName evidence="3">DUF2125 domain-containing protein</fullName>
    </recommendedName>
</protein>
<evidence type="ECO:0008006" key="3">
    <source>
        <dbReference type="Google" id="ProtNLM"/>
    </source>
</evidence>
<evidence type="ECO:0000313" key="1">
    <source>
        <dbReference type="EMBL" id="SDK06090.1"/>
    </source>
</evidence>
<name>A0A1G8YVR9_9RHOB</name>
<gene>
    <name evidence="1" type="ORF">SAMN05216257_101455</name>
</gene>
<evidence type="ECO:0000313" key="2">
    <source>
        <dbReference type="Proteomes" id="UP000199328"/>
    </source>
</evidence>
<sequence length="315" mass="33675">MRILFGLVLAAAIAWGGWWFVASRAAEAALTNWLEARSEAGETGWRVHHEGIALAGFPNRIDFQISRPRIEWPGHGVSWSAPFLQIFALSYRPHHQIIVWPGEQLLTVAGEQLSVSTDDMRASITFIPKASPELDRVVMVAKSPRVESARGLRAAAGTLRLATRPGAARPLARDLALEVTDLSVSAPAMPMPSPSGTLHVEMTATLDRPLDGAALAGAPPRVRAIEITSAYLRWGPLRLDASGQVERDATGGLVGEVALSSDNWPAALALLGATGIMAGRDLALLKSLTESDPTLMFDIRGGALWLGPLRLATLP</sequence>
<dbReference type="RefSeq" id="WP_092497735.1">
    <property type="nucleotide sequence ID" value="NZ_FNFV01000001.1"/>
</dbReference>
<dbReference type="InterPro" id="IPR018666">
    <property type="entry name" value="DUF2125"/>
</dbReference>
<organism evidence="1 2">
    <name type="scientific">Meinhardsimonia xiamenensis</name>
    <dbReference type="NCBI Taxonomy" id="990712"/>
    <lineage>
        <taxon>Bacteria</taxon>
        <taxon>Pseudomonadati</taxon>
        <taxon>Pseudomonadota</taxon>
        <taxon>Alphaproteobacteria</taxon>
        <taxon>Rhodobacterales</taxon>
        <taxon>Paracoccaceae</taxon>
        <taxon>Meinhardsimonia</taxon>
    </lineage>
</organism>
<dbReference type="Proteomes" id="UP000199328">
    <property type="component" value="Unassembled WGS sequence"/>
</dbReference>
<dbReference type="AlphaFoldDB" id="A0A1G8YVR9"/>
<accession>A0A1G8YVR9</accession>
<dbReference type="OrthoDB" id="7625707at2"/>
<keyword evidence="2" id="KW-1185">Reference proteome</keyword>
<proteinExistence type="predicted"/>
<dbReference type="EMBL" id="FNFV01000001">
    <property type="protein sequence ID" value="SDK06090.1"/>
    <property type="molecule type" value="Genomic_DNA"/>
</dbReference>
<reference evidence="2" key="1">
    <citation type="submission" date="2016-10" db="EMBL/GenBank/DDBJ databases">
        <authorList>
            <person name="Varghese N."/>
            <person name="Submissions S."/>
        </authorList>
    </citation>
    <scope>NUCLEOTIDE SEQUENCE [LARGE SCALE GENOMIC DNA]</scope>
    <source>
        <strain evidence="2">CGMCC 1.10789</strain>
    </source>
</reference>
<dbReference type="Pfam" id="PF09898">
    <property type="entry name" value="DUF2125"/>
    <property type="match status" value="1"/>
</dbReference>